<evidence type="ECO:0000256" key="4">
    <source>
        <dbReference type="ARBA" id="ARBA00022747"/>
    </source>
</evidence>
<dbReference type="Proteomes" id="UP000231179">
    <property type="component" value="Chromosome"/>
</dbReference>
<dbReference type="Gene3D" id="3.90.120.10">
    <property type="entry name" value="DNA Methylase, subunit A, domain 2"/>
    <property type="match status" value="1"/>
</dbReference>
<gene>
    <name evidence="8" type="primary">dcm</name>
    <name evidence="8" type="ORF">SCLAR_v1c09140</name>
</gene>
<dbReference type="PROSITE" id="PS00094">
    <property type="entry name" value="C5_MTASE_1"/>
    <property type="match status" value="1"/>
</dbReference>
<dbReference type="PANTHER" id="PTHR46098">
    <property type="entry name" value="TRNA (CYTOSINE(38)-C(5))-METHYLTRANSFERASE"/>
    <property type="match status" value="1"/>
</dbReference>
<evidence type="ECO:0000313" key="8">
    <source>
        <dbReference type="EMBL" id="ATX71220.1"/>
    </source>
</evidence>
<dbReference type="GO" id="GO:0009307">
    <property type="term" value="P:DNA restriction-modification system"/>
    <property type="evidence" value="ECO:0007669"/>
    <property type="project" value="UniProtKB-KW"/>
</dbReference>
<dbReference type="GO" id="GO:0003886">
    <property type="term" value="F:DNA (cytosine-5-)-methyltransferase activity"/>
    <property type="evidence" value="ECO:0007669"/>
    <property type="project" value="UniProtKB-EC"/>
</dbReference>
<dbReference type="REBASE" id="225843">
    <property type="entry name" value="M.SclCN5CORF9140P"/>
</dbReference>
<keyword evidence="1 5" id="KW-0489">Methyltransferase</keyword>
<keyword evidence="3 5" id="KW-0949">S-adenosyl-L-methionine</keyword>
<dbReference type="InterPro" id="IPR029063">
    <property type="entry name" value="SAM-dependent_MTases_sf"/>
</dbReference>
<keyword evidence="4" id="KW-0680">Restriction system</keyword>
<dbReference type="InterPro" id="IPR001525">
    <property type="entry name" value="C5_MeTfrase"/>
</dbReference>
<feature type="active site" evidence="5">
    <location>
        <position position="83"/>
    </location>
</feature>
<dbReference type="GO" id="GO:0032259">
    <property type="term" value="P:methylation"/>
    <property type="evidence" value="ECO:0007669"/>
    <property type="project" value="UniProtKB-KW"/>
</dbReference>
<evidence type="ECO:0000256" key="5">
    <source>
        <dbReference type="PROSITE-ProRule" id="PRU01016"/>
    </source>
</evidence>
<dbReference type="EC" id="2.1.1.37" evidence="7"/>
<sequence>MKTINVVELFAGVGGFRLGLERYNKNLWNFIFANQWEPNKKVQHAFNCYVNNFGPENVNNEDIAIAKEKIPNNVDLLVGGFPCQDYSVAATKAKGIEGKKGVLWWEISWILKHKKPKMVLLENVDRLLKSPSAKRGRDFAIMLFNLNKLGYDVEWQVINAADYGMPQRRKRVFIFAKLRECFETAVMFDDEQTLEEINESSVFSTVFPVVEKSSTKVKQMEFSSQFDDELDITENYNGGKFLTKGFLINGDLLEYEIEVDPNFNPERLCLRDILQNPDEIEEKFYLNQEQLKKMKELRSAKKRERFKPNGEPYYYSEGRMNLLDNLDRPGRTMLTSESSLNRSTHLIQTLDKNGRNRRRFITPIEAERLNCFDDDWTVSITSEKMRYFCMGNALVVDIIQNLADQIERVYDELIVNLKINQNNIKTCDLEEYDV</sequence>
<dbReference type="EMBL" id="CP024870">
    <property type="protein sequence ID" value="ATX71220.1"/>
    <property type="molecule type" value="Genomic_DNA"/>
</dbReference>
<dbReference type="PROSITE" id="PS51679">
    <property type="entry name" value="SAM_MT_C5"/>
    <property type="match status" value="1"/>
</dbReference>
<dbReference type="PANTHER" id="PTHR46098:SF1">
    <property type="entry name" value="TRNA (CYTOSINE(38)-C(5))-METHYLTRANSFERASE"/>
    <property type="match status" value="1"/>
</dbReference>
<evidence type="ECO:0000256" key="6">
    <source>
        <dbReference type="RuleBase" id="RU000416"/>
    </source>
</evidence>
<keyword evidence="9" id="KW-1185">Reference proteome</keyword>
<evidence type="ECO:0000256" key="2">
    <source>
        <dbReference type="ARBA" id="ARBA00022679"/>
    </source>
</evidence>
<reference evidence="8 9" key="1">
    <citation type="submission" date="2017-11" db="EMBL/GenBank/DDBJ databases">
        <title>Complete genome sequence of Spiroplasma clarkii CN-5 (DSM 19994).</title>
        <authorList>
            <person name="Tsai Y.-M."/>
            <person name="Chang A."/>
            <person name="Lo W.-S."/>
            <person name="Kuo C.-H."/>
        </authorList>
    </citation>
    <scope>NUCLEOTIDE SEQUENCE [LARGE SCALE GENOMIC DNA]</scope>
    <source>
        <strain evidence="8 9">CN-5</strain>
    </source>
</reference>
<comment type="catalytic activity">
    <reaction evidence="7">
        <text>a 2'-deoxycytidine in DNA + S-adenosyl-L-methionine = a 5-methyl-2'-deoxycytidine in DNA + S-adenosyl-L-homocysteine + H(+)</text>
        <dbReference type="Rhea" id="RHEA:13681"/>
        <dbReference type="Rhea" id="RHEA-COMP:11369"/>
        <dbReference type="Rhea" id="RHEA-COMP:11370"/>
        <dbReference type="ChEBI" id="CHEBI:15378"/>
        <dbReference type="ChEBI" id="CHEBI:57856"/>
        <dbReference type="ChEBI" id="CHEBI:59789"/>
        <dbReference type="ChEBI" id="CHEBI:85452"/>
        <dbReference type="ChEBI" id="CHEBI:85454"/>
        <dbReference type="EC" id="2.1.1.37"/>
    </reaction>
</comment>
<dbReference type="Gene3D" id="3.40.50.150">
    <property type="entry name" value="Vaccinia Virus protein VP39"/>
    <property type="match status" value="1"/>
</dbReference>
<dbReference type="SUPFAM" id="SSF53335">
    <property type="entry name" value="S-adenosyl-L-methionine-dependent methyltransferases"/>
    <property type="match status" value="1"/>
</dbReference>
<protein>
    <recommendedName>
        <fullName evidence="7">Cytosine-specific methyltransferase</fullName>
        <ecNumber evidence="7">2.1.1.37</ecNumber>
    </recommendedName>
</protein>
<evidence type="ECO:0000313" key="9">
    <source>
        <dbReference type="Proteomes" id="UP000231179"/>
    </source>
</evidence>
<proteinExistence type="inferred from homology"/>
<dbReference type="RefSeq" id="WP_100254760.1">
    <property type="nucleotide sequence ID" value="NZ_CP024870.1"/>
</dbReference>
<name>A0A2K8KHQ8_9MOLU</name>
<dbReference type="Pfam" id="PF00145">
    <property type="entry name" value="DNA_methylase"/>
    <property type="match status" value="1"/>
</dbReference>
<accession>A0A2K8KHQ8</accession>
<organism evidence="8 9">
    <name type="scientific">Spiroplasma clarkii</name>
    <dbReference type="NCBI Taxonomy" id="2139"/>
    <lineage>
        <taxon>Bacteria</taxon>
        <taxon>Bacillati</taxon>
        <taxon>Mycoplasmatota</taxon>
        <taxon>Mollicutes</taxon>
        <taxon>Entomoplasmatales</taxon>
        <taxon>Spiroplasmataceae</taxon>
        <taxon>Spiroplasma</taxon>
    </lineage>
</organism>
<dbReference type="AlphaFoldDB" id="A0A2K8KHQ8"/>
<evidence type="ECO:0000256" key="7">
    <source>
        <dbReference type="RuleBase" id="RU000417"/>
    </source>
</evidence>
<comment type="similarity">
    <text evidence="5 6">Belongs to the class I-like SAM-binding methyltransferase superfamily. C5-methyltransferase family.</text>
</comment>
<dbReference type="InterPro" id="IPR018117">
    <property type="entry name" value="C5_DNA_meth_AS"/>
</dbReference>
<dbReference type="InterPro" id="IPR050750">
    <property type="entry name" value="C5-MTase"/>
</dbReference>
<evidence type="ECO:0000256" key="1">
    <source>
        <dbReference type="ARBA" id="ARBA00022603"/>
    </source>
</evidence>
<dbReference type="PRINTS" id="PR00105">
    <property type="entry name" value="C5METTRFRASE"/>
</dbReference>
<keyword evidence="2 5" id="KW-0808">Transferase</keyword>
<dbReference type="NCBIfam" id="TIGR00675">
    <property type="entry name" value="dcm"/>
    <property type="match status" value="1"/>
</dbReference>
<evidence type="ECO:0000256" key="3">
    <source>
        <dbReference type="ARBA" id="ARBA00022691"/>
    </source>
</evidence>